<name>A0A1M4XFX3_9FIRM</name>
<dbReference type="PANTHER" id="PTHR28055">
    <property type="entry name" value="ALTERED INHERITANCE OF MITOCHONDRIA PROTEIN 41, MITOCHONDRIAL"/>
    <property type="match status" value="1"/>
</dbReference>
<dbReference type="Pfam" id="PF09424">
    <property type="entry name" value="YqeY"/>
    <property type="match status" value="1"/>
</dbReference>
<dbReference type="InterPro" id="IPR003789">
    <property type="entry name" value="Asn/Gln_tRNA_amidoTrase-B-like"/>
</dbReference>
<evidence type="ECO:0000313" key="1">
    <source>
        <dbReference type="EMBL" id="SHE92311.1"/>
    </source>
</evidence>
<evidence type="ECO:0000313" key="2">
    <source>
        <dbReference type="Proteomes" id="UP000184251"/>
    </source>
</evidence>
<protein>
    <recommendedName>
        <fullName evidence="3">GatB/YqeY domain-containing protein</fullName>
    </recommendedName>
</protein>
<gene>
    <name evidence="1" type="ORF">SAMN02746064_01506</name>
</gene>
<dbReference type="Gene3D" id="1.10.10.410">
    <property type="match status" value="1"/>
</dbReference>
<keyword evidence="2" id="KW-1185">Reference proteome</keyword>
<organism evidence="1 2">
    <name type="scientific">Alkalibacter saccharofermentans DSM 14828</name>
    <dbReference type="NCBI Taxonomy" id="1120975"/>
    <lineage>
        <taxon>Bacteria</taxon>
        <taxon>Bacillati</taxon>
        <taxon>Bacillota</taxon>
        <taxon>Clostridia</taxon>
        <taxon>Eubacteriales</taxon>
        <taxon>Eubacteriaceae</taxon>
        <taxon>Alkalibacter</taxon>
    </lineage>
</organism>
<dbReference type="EMBL" id="FQTU01000009">
    <property type="protein sequence ID" value="SHE92311.1"/>
    <property type="molecule type" value="Genomic_DNA"/>
</dbReference>
<sequence length="142" mass="16077">MSDLKTSMREKDNIKKATITMVRAAILQNEKDNKVVLDDEDVLAVIAKQVKQRKDALEEFKKAQREDLMEQTEKELDILMEYLPKQLTEEELKVIVSDAINEVGATSLKDMGKVMSAVMPKVKGRADGGMINKIVKEILNEQ</sequence>
<dbReference type="Gene3D" id="1.10.1510.10">
    <property type="entry name" value="Uncharacterised protein YqeY/AIM41 PF09424, N-terminal domain"/>
    <property type="match status" value="1"/>
</dbReference>
<dbReference type="InterPro" id="IPR019004">
    <property type="entry name" value="YqeY/Aim41"/>
</dbReference>
<dbReference type="InterPro" id="IPR042184">
    <property type="entry name" value="YqeY/Aim41_N"/>
</dbReference>
<dbReference type="Proteomes" id="UP000184251">
    <property type="component" value="Unassembled WGS sequence"/>
</dbReference>
<reference evidence="1 2" key="1">
    <citation type="submission" date="2016-11" db="EMBL/GenBank/DDBJ databases">
        <authorList>
            <person name="Jaros S."/>
            <person name="Januszkiewicz K."/>
            <person name="Wedrychowicz H."/>
        </authorList>
    </citation>
    <scope>NUCLEOTIDE SEQUENCE [LARGE SCALE GENOMIC DNA]</scope>
    <source>
        <strain evidence="1 2">DSM 14828</strain>
    </source>
</reference>
<evidence type="ECO:0008006" key="3">
    <source>
        <dbReference type="Google" id="ProtNLM"/>
    </source>
</evidence>
<accession>A0A1M4XFX3</accession>
<dbReference type="PANTHER" id="PTHR28055:SF1">
    <property type="entry name" value="ALTERED INHERITANCE OF MITOCHONDRIA PROTEIN 41, MITOCHONDRIAL"/>
    <property type="match status" value="1"/>
</dbReference>
<dbReference type="SUPFAM" id="SSF89095">
    <property type="entry name" value="GatB/YqeY motif"/>
    <property type="match status" value="1"/>
</dbReference>
<dbReference type="AlphaFoldDB" id="A0A1M4XFX3"/>
<dbReference type="InterPro" id="IPR023168">
    <property type="entry name" value="GatB_Yqey_C_2"/>
</dbReference>
<dbReference type="GO" id="GO:0016884">
    <property type="term" value="F:carbon-nitrogen ligase activity, with glutamine as amido-N-donor"/>
    <property type="evidence" value="ECO:0007669"/>
    <property type="project" value="InterPro"/>
</dbReference>
<proteinExistence type="predicted"/>
<dbReference type="STRING" id="1120975.SAMN02746064_01506"/>